<reference evidence="1 2" key="1">
    <citation type="journal article" date="2019" name="mSystems">
        <title>Diverse, abundant and novel viruses infecting the marine abundant Roseobacter RCA lineage.</title>
        <authorList>
            <person name="Zhang Z.F."/>
            <person name="Chen F."/>
            <person name="Chu X."/>
            <person name="Zhang H."/>
            <person name="Luo H.W."/>
            <person name="Zhai Z.Q."/>
            <person name="Yang M.Y."/>
            <person name="Zhao Y.L."/>
        </authorList>
    </citation>
    <scope>NUCLEOTIDE SEQUENCE [LARGE SCALE GENOMIC DNA]</scope>
</reference>
<proteinExistence type="predicted"/>
<gene>
    <name evidence="1" type="ORF">CRP5_gp09</name>
</gene>
<dbReference type="Proteomes" id="UP000425344">
    <property type="component" value="Segment"/>
</dbReference>
<evidence type="ECO:0000313" key="2">
    <source>
        <dbReference type="Proteomes" id="UP000425344"/>
    </source>
</evidence>
<name>A0A646QW90_9CAUD</name>
<sequence length="92" mass="10884">MCQEEIDMSYETNIRRHDGEYTVYGELWDDGVGFWDSWGDTGYTFEVQHEPEFSVTELYNKDGKPVPLTTLTPKEILVIIDIFTQDYWDHIL</sequence>
<protein>
    <submittedName>
        <fullName evidence="1">Uncharacterized protein</fullName>
    </submittedName>
</protein>
<dbReference type="EMBL" id="MK613347">
    <property type="protein sequence ID" value="QBQ72675.1"/>
    <property type="molecule type" value="Genomic_DNA"/>
</dbReference>
<evidence type="ECO:0000313" key="1">
    <source>
        <dbReference type="EMBL" id="QBQ72675.1"/>
    </source>
</evidence>
<accession>A0A646QW90</accession>
<organism evidence="1 2">
    <name type="scientific">Roseobacter phage CRP-5</name>
    <dbReference type="NCBI Taxonomy" id="2559284"/>
    <lineage>
        <taxon>Viruses</taxon>
        <taxon>Duplodnaviria</taxon>
        <taxon>Heunggongvirae</taxon>
        <taxon>Uroviricota</taxon>
        <taxon>Caudoviricetes</taxon>
        <taxon>Zobellviridae</taxon>
        <taxon>Cobavirinae</taxon>
        <taxon>Veravirus</taxon>
    </lineage>
</organism>